<dbReference type="SMART" id="SM00382">
    <property type="entry name" value="AAA"/>
    <property type="match status" value="1"/>
</dbReference>
<evidence type="ECO:0000256" key="1">
    <source>
        <dbReference type="ARBA" id="ARBA00004496"/>
    </source>
</evidence>
<dbReference type="InterPro" id="IPR011006">
    <property type="entry name" value="CheY-like_superfamily"/>
</dbReference>
<dbReference type="SUPFAM" id="SSF52172">
    <property type="entry name" value="CheY-like"/>
    <property type="match status" value="1"/>
</dbReference>
<evidence type="ECO:0000256" key="14">
    <source>
        <dbReference type="ARBA" id="ARBA00029881"/>
    </source>
</evidence>
<dbReference type="SUPFAM" id="SSF46689">
    <property type="entry name" value="Homeodomain-like"/>
    <property type="match status" value="1"/>
</dbReference>
<dbReference type="Pfam" id="PF02954">
    <property type="entry name" value="HTH_8"/>
    <property type="match status" value="1"/>
</dbReference>
<evidence type="ECO:0000259" key="17">
    <source>
        <dbReference type="PROSITE" id="PS50045"/>
    </source>
</evidence>
<evidence type="ECO:0000256" key="6">
    <source>
        <dbReference type="ARBA" id="ARBA00022741"/>
    </source>
</evidence>
<keyword evidence="10" id="KW-0238">DNA-binding</keyword>
<dbReference type="PROSITE" id="PS00688">
    <property type="entry name" value="SIGMA54_INTERACT_3"/>
    <property type="match status" value="1"/>
</dbReference>
<evidence type="ECO:0000256" key="15">
    <source>
        <dbReference type="ARBA" id="ARBA00031910"/>
    </source>
</evidence>
<evidence type="ECO:0000256" key="8">
    <source>
        <dbReference type="ARBA" id="ARBA00023012"/>
    </source>
</evidence>
<dbReference type="Pfam" id="PF25601">
    <property type="entry name" value="AAA_lid_14"/>
    <property type="match status" value="1"/>
</dbReference>
<dbReference type="Gene3D" id="1.10.8.60">
    <property type="match status" value="1"/>
</dbReference>
<keyword evidence="11" id="KW-0010">Activator</keyword>
<dbReference type="PROSITE" id="PS50045">
    <property type="entry name" value="SIGMA54_INTERACT_4"/>
    <property type="match status" value="1"/>
</dbReference>
<accession>A0A6V8MEL7</accession>
<evidence type="ECO:0000256" key="11">
    <source>
        <dbReference type="ARBA" id="ARBA00023159"/>
    </source>
</evidence>
<keyword evidence="13" id="KW-0535">Nitrogen fixation</keyword>
<keyword evidence="5 16" id="KW-0597">Phosphoprotein</keyword>
<keyword evidence="8" id="KW-0902">Two-component regulatory system</keyword>
<dbReference type="PROSITE" id="PS00675">
    <property type="entry name" value="SIGMA54_INTERACT_1"/>
    <property type="match status" value="1"/>
</dbReference>
<dbReference type="InterPro" id="IPR027417">
    <property type="entry name" value="P-loop_NTPase"/>
</dbReference>
<dbReference type="GO" id="GO:0000160">
    <property type="term" value="P:phosphorelay signal transduction system"/>
    <property type="evidence" value="ECO:0007669"/>
    <property type="project" value="UniProtKB-KW"/>
</dbReference>
<dbReference type="PRINTS" id="PR01590">
    <property type="entry name" value="HTHFIS"/>
</dbReference>
<dbReference type="InterPro" id="IPR002197">
    <property type="entry name" value="HTH_Fis"/>
</dbReference>
<sequence>MPINNILVADDEESMRWVLSKALRKKGFNVELARDGEEALRLIKENVFDLALLDIKMPGMTGLDLLDRIKEASSDLLVVIMTAEASMKNAVEAMKRGAYDYLTKPFDLGVIDALVEKVSRAREMTSQVSLLKEELKDRYQLEKTIIGNSPAMREIYKTIGKVAPSDVTVLVQGESGTGKELIARAIHYNSRRLGKPFVPLNCAAIPSELLESELFGFEKGAFTGATERKLGKFEQANGGTIFLDEIGDMPFDLQAKILRVLQEREITRTGGNQSIPVDVRIVAATNQDLEESVRKRQFREDLYYRLNVIPIHLVPLRERAEDVPLLVEYFLSKICGELDVPLKRCSNEALNLLTSYNWPGNIRELENTIKRAVILSPDPLLVAGDFPGLTTRQEDGKGEELSLEGIVDVKLRGSFSNMERMESGDVYAMVLEQVERPLIRFVLEKTRGNQVRAADILGINRNTLRKKITELGIELRKE</sequence>
<dbReference type="InterPro" id="IPR009057">
    <property type="entry name" value="Homeodomain-like_sf"/>
</dbReference>
<dbReference type="FunFam" id="3.40.50.2300:FF:000018">
    <property type="entry name" value="DNA-binding transcriptional regulator NtrC"/>
    <property type="match status" value="1"/>
</dbReference>
<dbReference type="Gene3D" id="1.10.10.60">
    <property type="entry name" value="Homeodomain-like"/>
    <property type="match status" value="1"/>
</dbReference>
<dbReference type="Pfam" id="PF00158">
    <property type="entry name" value="Sigma54_activat"/>
    <property type="match status" value="1"/>
</dbReference>
<evidence type="ECO:0000313" key="19">
    <source>
        <dbReference type="EMBL" id="GFO58284.1"/>
    </source>
</evidence>
<dbReference type="InterPro" id="IPR058031">
    <property type="entry name" value="AAA_lid_NorR"/>
</dbReference>
<dbReference type="FunFam" id="3.40.50.300:FF:000006">
    <property type="entry name" value="DNA-binding transcriptional regulator NtrC"/>
    <property type="match status" value="1"/>
</dbReference>
<gene>
    <name evidence="19" type="primary">gnfM_2</name>
    <name evidence="19" type="ORF">GMST_06090</name>
</gene>
<dbReference type="CDD" id="cd00009">
    <property type="entry name" value="AAA"/>
    <property type="match status" value="1"/>
</dbReference>
<evidence type="ECO:0000256" key="12">
    <source>
        <dbReference type="ARBA" id="ARBA00023163"/>
    </source>
</evidence>
<dbReference type="GO" id="GO:0005524">
    <property type="term" value="F:ATP binding"/>
    <property type="evidence" value="ECO:0007669"/>
    <property type="project" value="UniProtKB-KW"/>
</dbReference>
<evidence type="ECO:0000313" key="20">
    <source>
        <dbReference type="Proteomes" id="UP000556026"/>
    </source>
</evidence>
<evidence type="ECO:0000256" key="7">
    <source>
        <dbReference type="ARBA" id="ARBA00022840"/>
    </source>
</evidence>
<dbReference type="GO" id="GO:0043565">
    <property type="term" value="F:sequence-specific DNA binding"/>
    <property type="evidence" value="ECO:0007669"/>
    <property type="project" value="InterPro"/>
</dbReference>
<feature type="modified residue" description="4-aspartylphosphate" evidence="16">
    <location>
        <position position="54"/>
    </location>
</feature>
<dbReference type="InterPro" id="IPR001789">
    <property type="entry name" value="Sig_transdc_resp-reg_receiver"/>
</dbReference>
<dbReference type="InterPro" id="IPR025944">
    <property type="entry name" value="Sigma_54_int_dom_CS"/>
</dbReference>
<dbReference type="PANTHER" id="PTHR32071:SF95">
    <property type="entry name" value="DNA-BINDING TRANSCRIPTIONAL REGULATOR NTRC"/>
    <property type="match status" value="1"/>
</dbReference>
<feature type="domain" description="Response regulatory" evidence="18">
    <location>
        <begin position="5"/>
        <end position="119"/>
    </location>
</feature>
<dbReference type="Gene3D" id="3.40.50.2300">
    <property type="match status" value="1"/>
</dbReference>
<keyword evidence="6" id="KW-0547">Nucleotide-binding</keyword>
<proteinExistence type="predicted"/>
<feature type="domain" description="Sigma-54 factor interaction" evidence="17">
    <location>
        <begin position="145"/>
        <end position="374"/>
    </location>
</feature>
<dbReference type="PROSITE" id="PS50110">
    <property type="entry name" value="RESPONSE_REGULATORY"/>
    <property type="match status" value="1"/>
</dbReference>
<comment type="caution">
    <text evidence="19">The sequence shown here is derived from an EMBL/GenBank/DDBJ whole genome shotgun (WGS) entry which is preliminary data.</text>
</comment>
<reference evidence="20" key="1">
    <citation type="submission" date="2020-06" db="EMBL/GenBank/DDBJ databases">
        <title>Draft genomic sequence of Geomonas sp. Red330.</title>
        <authorList>
            <person name="Itoh H."/>
            <person name="Zhenxing X."/>
            <person name="Ushijima N."/>
            <person name="Masuda Y."/>
            <person name="Shiratori Y."/>
            <person name="Senoo K."/>
        </authorList>
    </citation>
    <scope>NUCLEOTIDE SEQUENCE [LARGE SCALE GENOMIC DNA]</scope>
    <source>
        <strain evidence="20">Red330</strain>
    </source>
</reference>
<keyword evidence="12" id="KW-0804">Transcription</keyword>
<dbReference type="GO" id="GO:0005737">
    <property type="term" value="C:cytoplasm"/>
    <property type="evidence" value="ECO:0007669"/>
    <property type="project" value="UniProtKB-SubCell"/>
</dbReference>
<keyword evidence="3" id="KW-0963">Cytoplasm</keyword>
<dbReference type="SUPFAM" id="SSF52540">
    <property type="entry name" value="P-loop containing nucleoside triphosphate hydrolases"/>
    <property type="match status" value="1"/>
</dbReference>
<keyword evidence="7" id="KW-0067">ATP-binding</keyword>
<dbReference type="RefSeq" id="WP_183353128.1">
    <property type="nucleotide sequence ID" value="NZ_BLXX01000001.1"/>
</dbReference>
<dbReference type="InterPro" id="IPR003593">
    <property type="entry name" value="AAA+_ATPase"/>
</dbReference>
<name>A0A6V8MEL7_9BACT</name>
<evidence type="ECO:0000256" key="2">
    <source>
        <dbReference type="ARBA" id="ARBA00019059"/>
    </source>
</evidence>
<dbReference type="PROSITE" id="PS00676">
    <property type="entry name" value="SIGMA54_INTERACT_2"/>
    <property type="match status" value="1"/>
</dbReference>
<dbReference type="PANTHER" id="PTHR32071">
    <property type="entry name" value="TRANSCRIPTIONAL REGULATORY PROTEIN"/>
    <property type="match status" value="1"/>
</dbReference>
<protein>
    <recommendedName>
        <fullName evidence="2">DNA-binding transcriptional regulator NtrC</fullName>
    </recommendedName>
    <alternativeName>
        <fullName evidence="14">Nitrogen regulation protein NR(I)</fullName>
    </alternativeName>
    <alternativeName>
        <fullName evidence="15">Nitrogen regulator I</fullName>
    </alternativeName>
</protein>
<evidence type="ECO:0000256" key="13">
    <source>
        <dbReference type="ARBA" id="ARBA00023231"/>
    </source>
</evidence>
<dbReference type="GO" id="GO:0006355">
    <property type="term" value="P:regulation of DNA-templated transcription"/>
    <property type="evidence" value="ECO:0007669"/>
    <property type="project" value="InterPro"/>
</dbReference>
<keyword evidence="4" id="KW-0678">Repressor</keyword>
<evidence type="ECO:0000256" key="10">
    <source>
        <dbReference type="ARBA" id="ARBA00023125"/>
    </source>
</evidence>
<dbReference type="Gene3D" id="3.40.50.300">
    <property type="entry name" value="P-loop containing nucleotide triphosphate hydrolases"/>
    <property type="match status" value="1"/>
</dbReference>
<comment type="subcellular location">
    <subcellularLocation>
        <location evidence="1">Cytoplasm</location>
    </subcellularLocation>
</comment>
<evidence type="ECO:0000256" key="4">
    <source>
        <dbReference type="ARBA" id="ARBA00022491"/>
    </source>
</evidence>
<keyword evidence="9" id="KW-0805">Transcription regulation</keyword>
<dbReference type="EMBL" id="BLXX01000001">
    <property type="protein sequence ID" value="GFO58284.1"/>
    <property type="molecule type" value="Genomic_DNA"/>
</dbReference>
<evidence type="ECO:0000259" key="18">
    <source>
        <dbReference type="PROSITE" id="PS50110"/>
    </source>
</evidence>
<dbReference type="InterPro" id="IPR025943">
    <property type="entry name" value="Sigma_54_int_dom_ATP-bd_2"/>
</dbReference>
<keyword evidence="20" id="KW-1185">Reference proteome</keyword>
<dbReference type="SMART" id="SM00448">
    <property type="entry name" value="REC"/>
    <property type="match status" value="1"/>
</dbReference>
<evidence type="ECO:0000256" key="9">
    <source>
        <dbReference type="ARBA" id="ARBA00023015"/>
    </source>
</evidence>
<evidence type="ECO:0000256" key="3">
    <source>
        <dbReference type="ARBA" id="ARBA00022490"/>
    </source>
</evidence>
<dbReference type="InterPro" id="IPR025662">
    <property type="entry name" value="Sigma_54_int_dom_ATP-bd_1"/>
</dbReference>
<organism evidence="19 20">
    <name type="scientific">Geomonas silvestris</name>
    <dbReference type="NCBI Taxonomy" id="2740184"/>
    <lineage>
        <taxon>Bacteria</taxon>
        <taxon>Pseudomonadati</taxon>
        <taxon>Thermodesulfobacteriota</taxon>
        <taxon>Desulfuromonadia</taxon>
        <taxon>Geobacterales</taxon>
        <taxon>Geobacteraceae</taxon>
        <taxon>Geomonas</taxon>
    </lineage>
</organism>
<dbReference type="Proteomes" id="UP000556026">
    <property type="component" value="Unassembled WGS sequence"/>
</dbReference>
<evidence type="ECO:0000256" key="5">
    <source>
        <dbReference type="ARBA" id="ARBA00022553"/>
    </source>
</evidence>
<dbReference type="AlphaFoldDB" id="A0A6V8MEL7"/>
<dbReference type="InterPro" id="IPR002078">
    <property type="entry name" value="Sigma_54_int"/>
</dbReference>
<evidence type="ECO:0000256" key="16">
    <source>
        <dbReference type="PROSITE-ProRule" id="PRU00169"/>
    </source>
</evidence>
<dbReference type="Pfam" id="PF00072">
    <property type="entry name" value="Response_reg"/>
    <property type="match status" value="1"/>
</dbReference>